<dbReference type="EMBL" id="CP107241">
    <property type="protein sequence ID" value="WAH64522.1"/>
    <property type="molecule type" value="Genomic_DNA"/>
</dbReference>
<proteinExistence type="predicted"/>
<accession>A0AA47ESH7</accession>
<feature type="domain" description="X-Tfes XVIPCD" evidence="2">
    <location>
        <begin position="221"/>
        <end position="329"/>
    </location>
</feature>
<dbReference type="AlphaFoldDB" id="A0AA47ESH7"/>
<gene>
    <name evidence="3" type="ORF">OEG85_00500</name>
</gene>
<sequence>MPVETLLASNRQDEAKAQIAGWNALVDKVRQSNPAVDLTAMRSHGNGRVHDFIEANPSNPRQAQARPGITFNSDGSLPMTPQNVAAQGTYYFDKRPQGTQGIPANQTTGIGYHGDSDYTNYYGAGAVSRAIAIDNAYAHAVGNVAPQMHLDMQRLRFSEPLLEHNGITLPQGNTANPHPYWNTSTTPPTPGLFQHTQVSHQHISPTLVFTPQLGGVISPSEPSPPDNALLEKVRHGVNELDRQAGKSWDDNSERLSASLMLMAVEKGFKAEDDLKFGFNTPTDKLGGGEVLHMWRADHVSPDPAANRVHMTTQEALSVPAEQRFTQVEAAQQVKAEEIQRSQQQEVTQTQSTPGRSL</sequence>
<evidence type="ECO:0000313" key="4">
    <source>
        <dbReference type="Proteomes" id="UP001164737"/>
    </source>
</evidence>
<feature type="compositionally biased region" description="Low complexity" evidence="1">
    <location>
        <begin position="340"/>
        <end position="357"/>
    </location>
</feature>
<dbReference type="Proteomes" id="UP001164737">
    <property type="component" value="Chromosome"/>
</dbReference>
<protein>
    <recommendedName>
        <fullName evidence="2">X-Tfes XVIPCD domain-containing protein</fullName>
    </recommendedName>
</protein>
<evidence type="ECO:0000256" key="1">
    <source>
        <dbReference type="SAM" id="MobiDB-lite"/>
    </source>
</evidence>
<feature type="region of interest" description="Disordered" evidence="1">
    <location>
        <begin position="336"/>
        <end position="357"/>
    </location>
</feature>
<dbReference type="Pfam" id="PF20410">
    <property type="entry name" value="X-Tfes_XVIPCD"/>
    <property type="match status" value="1"/>
</dbReference>
<name>A0AA47ESH7_9XANT</name>
<dbReference type="InterPro" id="IPR046519">
    <property type="entry name" value="X-Tfes_XVIPCD"/>
</dbReference>
<evidence type="ECO:0000313" key="3">
    <source>
        <dbReference type="EMBL" id="WAH64522.1"/>
    </source>
</evidence>
<dbReference type="RefSeq" id="WP_268213549.1">
    <property type="nucleotide sequence ID" value="NZ_CP107241.1"/>
</dbReference>
<reference evidence="3" key="1">
    <citation type="submission" date="2022-10" db="EMBL/GenBank/DDBJ databases">
        <title>Complete genome sequence resource for Xanthomonas hortorum isolated from Greek Oregano.</title>
        <authorList>
            <person name="Gonzalez-Tobon J."/>
            <person name="Helmann T.C."/>
            <person name="Daughtrey M."/>
            <person name="Stodghill P.V."/>
            <person name="Filiatrault M.J."/>
        </authorList>
    </citation>
    <scope>NUCLEOTIDE SEQUENCE</scope>
    <source>
        <strain evidence="3">Oregano 108</strain>
    </source>
</reference>
<organism evidence="3 4">
    <name type="scientific">Xanthomonas hortorum</name>
    <dbReference type="NCBI Taxonomy" id="56454"/>
    <lineage>
        <taxon>Bacteria</taxon>
        <taxon>Pseudomonadati</taxon>
        <taxon>Pseudomonadota</taxon>
        <taxon>Gammaproteobacteria</taxon>
        <taxon>Lysobacterales</taxon>
        <taxon>Lysobacteraceae</taxon>
        <taxon>Xanthomonas</taxon>
    </lineage>
</organism>
<evidence type="ECO:0000259" key="2">
    <source>
        <dbReference type="Pfam" id="PF20410"/>
    </source>
</evidence>